<comment type="caution">
    <text evidence="1">The sequence shown here is derived from an EMBL/GenBank/DDBJ whole genome shotgun (WGS) entry which is preliminary data.</text>
</comment>
<dbReference type="AlphaFoldDB" id="A0AAV9XKH0"/>
<name>A0AAV9XKH0_9PEZI</name>
<dbReference type="Proteomes" id="UP001365542">
    <property type="component" value="Unassembled WGS sequence"/>
</dbReference>
<gene>
    <name evidence="1" type="ORF">TWF694_007487</name>
</gene>
<dbReference type="EMBL" id="JAVHJO010000003">
    <property type="protein sequence ID" value="KAK6541694.1"/>
    <property type="molecule type" value="Genomic_DNA"/>
</dbReference>
<evidence type="ECO:0000313" key="1">
    <source>
        <dbReference type="EMBL" id="KAK6541694.1"/>
    </source>
</evidence>
<accession>A0AAV9XKH0</accession>
<organism evidence="1 2">
    <name type="scientific">Orbilia ellipsospora</name>
    <dbReference type="NCBI Taxonomy" id="2528407"/>
    <lineage>
        <taxon>Eukaryota</taxon>
        <taxon>Fungi</taxon>
        <taxon>Dikarya</taxon>
        <taxon>Ascomycota</taxon>
        <taxon>Pezizomycotina</taxon>
        <taxon>Orbiliomycetes</taxon>
        <taxon>Orbiliales</taxon>
        <taxon>Orbiliaceae</taxon>
        <taxon>Orbilia</taxon>
    </lineage>
</organism>
<evidence type="ECO:0000313" key="2">
    <source>
        <dbReference type="Proteomes" id="UP001365542"/>
    </source>
</evidence>
<proteinExistence type="predicted"/>
<reference evidence="1 2" key="1">
    <citation type="submission" date="2019-10" db="EMBL/GenBank/DDBJ databases">
        <authorList>
            <person name="Palmer J.M."/>
        </authorList>
    </citation>
    <scope>NUCLEOTIDE SEQUENCE [LARGE SCALE GENOMIC DNA]</scope>
    <source>
        <strain evidence="1 2">TWF694</strain>
    </source>
</reference>
<sequence length="111" mass="12323">MEKKEISKNHEKLYDTPEKTTKFVLDFVADWGESAVDDLNHKKEDHRIVQREEKHLNGDGDVIGLLRSVISQGRPENGGTVMSHHRGVFGSCKISSIAIHPGVPVEASSYG</sequence>
<keyword evidence="2" id="KW-1185">Reference proteome</keyword>
<protein>
    <submittedName>
        <fullName evidence="1">Uncharacterized protein</fullName>
    </submittedName>
</protein>